<keyword evidence="2" id="KW-1133">Transmembrane helix</keyword>
<comment type="caution">
    <text evidence="3">The sequence shown here is derived from an EMBL/GenBank/DDBJ whole genome shotgun (WGS) entry which is preliminary data.</text>
</comment>
<evidence type="ECO:0000313" key="4">
    <source>
        <dbReference type="Proteomes" id="UP001491310"/>
    </source>
</evidence>
<dbReference type="Proteomes" id="UP001491310">
    <property type="component" value="Unassembled WGS sequence"/>
</dbReference>
<keyword evidence="4" id="KW-1185">Reference proteome</keyword>
<organism evidence="3 4">
    <name type="scientific">Coccomyxa subellipsoidea</name>
    <dbReference type="NCBI Taxonomy" id="248742"/>
    <lineage>
        <taxon>Eukaryota</taxon>
        <taxon>Viridiplantae</taxon>
        <taxon>Chlorophyta</taxon>
        <taxon>core chlorophytes</taxon>
        <taxon>Trebouxiophyceae</taxon>
        <taxon>Trebouxiophyceae incertae sedis</taxon>
        <taxon>Coccomyxaceae</taxon>
        <taxon>Coccomyxa</taxon>
    </lineage>
</organism>
<evidence type="ECO:0000256" key="2">
    <source>
        <dbReference type="SAM" id="Phobius"/>
    </source>
</evidence>
<protein>
    <submittedName>
        <fullName evidence="3">Uncharacterized protein</fullName>
    </submittedName>
</protein>
<feature type="transmembrane region" description="Helical" evidence="2">
    <location>
        <begin position="221"/>
        <end position="240"/>
    </location>
</feature>
<dbReference type="EMBL" id="JALJOT010000005">
    <property type="protein sequence ID" value="KAK9915271.1"/>
    <property type="molecule type" value="Genomic_DNA"/>
</dbReference>
<sequence>MKPLRTQPRLSRLILELRPVRAAVRTFQPRRQGSRRAKCPRIHRVQASIGAAADIRKSRSYGNTDSSRTDVEESSHDTDFFAGLCGEFKLSPEQFTVFEEFSRTMRQCALAFLCVAVSNITLTMLQARQQMLHEPIVLLAGITVGNFAFWADSLLVAVLLHYGASSFQRVAEVKCDNQLPSIFQGISRLSLVFQQFAIAALAVAVVHTLEAAARHPPITKVAASLFFAIAGVRSAALWWLMSKHSSLGGGGVPEMLTRLKRGDKDRSPRWERFTMRLLVGHLLAYSIPGNDHQKDASQGSGEEANQQDNSQNGSGQPSSRHEGDREYEFTGGETQLLRICMDAMHTAGLALIVQGVATGLLGMANYLAGSPASAVSMGYNGFSKSLTAALIFRASAAFDRAVSGAGCNVSSMLRAIGDQGLTQLFHQLTVFAWTVAMSQVLQIFMPIISTSPIANLLTSKFGSIFGQGLVGLQNLVAGMA</sequence>
<evidence type="ECO:0000313" key="3">
    <source>
        <dbReference type="EMBL" id="KAK9915271.1"/>
    </source>
</evidence>
<feature type="compositionally biased region" description="Low complexity" evidence="1">
    <location>
        <begin position="306"/>
        <end position="318"/>
    </location>
</feature>
<gene>
    <name evidence="3" type="ORF">WJX75_006915</name>
</gene>
<keyword evidence="2" id="KW-0472">Membrane</keyword>
<keyword evidence="2" id="KW-0812">Transmembrane</keyword>
<proteinExistence type="predicted"/>
<feature type="transmembrane region" description="Helical" evidence="2">
    <location>
        <begin position="137"/>
        <end position="160"/>
    </location>
</feature>
<feature type="region of interest" description="Disordered" evidence="1">
    <location>
        <begin position="291"/>
        <end position="326"/>
    </location>
</feature>
<reference evidence="3 4" key="1">
    <citation type="journal article" date="2024" name="Nat. Commun.">
        <title>Phylogenomics reveals the evolutionary origins of lichenization in chlorophyte algae.</title>
        <authorList>
            <person name="Puginier C."/>
            <person name="Libourel C."/>
            <person name="Otte J."/>
            <person name="Skaloud P."/>
            <person name="Haon M."/>
            <person name="Grisel S."/>
            <person name="Petersen M."/>
            <person name="Berrin J.G."/>
            <person name="Delaux P.M."/>
            <person name="Dal Grande F."/>
            <person name="Keller J."/>
        </authorList>
    </citation>
    <scope>NUCLEOTIDE SEQUENCE [LARGE SCALE GENOMIC DNA]</scope>
    <source>
        <strain evidence="3 4">SAG 216-7</strain>
    </source>
</reference>
<evidence type="ECO:0000256" key="1">
    <source>
        <dbReference type="SAM" id="MobiDB-lite"/>
    </source>
</evidence>
<accession>A0ABR2YUD1</accession>
<feature type="transmembrane region" description="Helical" evidence="2">
    <location>
        <begin position="108"/>
        <end position="125"/>
    </location>
</feature>
<feature type="transmembrane region" description="Helical" evidence="2">
    <location>
        <begin position="189"/>
        <end position="209"/>
    </location>
</feature>
<name>A0ABR2YUD1_9CHLO</name>